<feature type="compositionally biased region" description="Basic and acidic residues" evidence="7">
    <location>
        <begin position="461"/>
        <end position="470"/>
    </location>
</feature>
<feature type="compositionally biased region" description="Polar residues" evidence="7">
    <location>
        <begin position="40"/>
        <end position="49"/>
    </location>
</feature>
<dbReference type="PANTHER" id="PTHR24323">
    <property type="entry name" value="CEH-10 HOMEODOMAIN-CONTAINING HOMOLOG"/>
    <property type="match status" value="1"/>
</dbReference>
<keyword evidence="10" id="KW-1185">Reference proteome</keyword>
<dbReference type="InterPro" id="IPR001356">
    <property type="entry name" value="HD"/>
</dbReference>
<dbReference type="GO" id="GO:0000981">
    <property type="term" value="F:DNA-binding transcription factor activity, RNA polymerase II-specific"/>
    <property type="evidence" value="ECO:0007669"/>
    <property type="project" value="InterPro"/>
</dbReference>
<feature type="compositionally biased region" description="Basic and acidic residues" evidence="7">
    <location>
        <begin position="14"/>
        <end position="26"/>
    </location>
</feature>
<evidence type="ECO:0000256" key="7">
    <source>
        <dbReference type="SAM" id="MobiDB-lite"/>
    </source>
</evidence>
<proteinExistence type="predicted"/>
<dbReference type="Proteomes" id="UP000582016">
    <property type="component" value="Unassembled WGS sequence"/>
</dbReference>
<evidence type="ECO:0000259" key="8">
    <source>
        <dbReference type="PROSITE" id="PS50071"/>
    </source>
</evidence>
<feature type="compositionally biased region" description="Polar residues" evidence="7">
    <location>
        <begin position="293"/>
        <end position="307"/>
    </location>
</feature>
<comment type="caution">
    <text evidence="9">The sequence shown here is derived from an EMBL/GenBank/DDBJ whole genome shotgun (WGS) entry which is preliminary data.</text>
</comment>
<comment type="subcellular location">
    <subcellularLocation>
        <location evidence="1 5 6">Nucleus</location>
    </subcellularLocation>
</comment>
<feature type="region of interest" description="Disordered" evidence="7">
    <location>
        <begin position="1"/>
        <end position="64"/>
    </location>
</feature>
<dbReference type="InterPro" id="IPR009057">
    <property type="entry name" value="Homeodomain-like_sf"/>
</dbReference>
<dbReference type="PANTHER" id="PTHR24323:SF7">
    <property type="entry name" value="HOMEOBOX DOMAIN-CONTAINING PROTEIN"/>
    <property type="match status" value="1"/>
</dbReference>
<feature type="region of interest" description="Disordered" evidence="7">
    <location>
        <begin position="145"/>
        <end position="182"/>
    </location>
</feature>
<dbReference type="InterPro" id="IPR051775">
    <property type="entry name" value="Homeobox_domain"/>
</dbReference>
<dbReference type="GO" id="GO:0000976">
    <property type="term" value="F:transcription cis-regulatory region binding"/>
    <property type="evidence" value="ECO:0007669"/>
    <property type="project" value="TreeGrafter"/>
</dbReference>
<keyword evidence="2 5" id="KW-0238">DNA-binding</keyword>
<dbReference type="EMBL" id="JAAOAQ010000067">
    <property type="protein sequence ID" value="KAF5569130.1"/>
    <property type="molecule type" value="Genomic_DNA"/>
</dbReference>
<sequence length="598" mass="65503">MADSIQSPSFAATPDKHAPPASRFHDIAVTPQSLPPLADASTNSAVSATDSEKHPKGKRKRTTYVDLPDFSDLAAAMAKDKMVLEEAYSSNPKPDKQARLDIVQRVSLSEKEVQIWFQNRRQNDRRKSRPLSPGEVAALHHGIMHPSTFDPITHTTTPSKPERPFPVSENSISRFGDPISVPPRHFDRTPSMPRYHSDLVNSTPITLGHDSFRYYSDATPNRIDPTLPHEARDVSHSLSSSISSNVGYLSNRWNAGATSFSTPAAFTRSGDDSFRFDTFPPSSCASDRVVATPLSQSQPKVHLSTSLDGKAELVSNQGSPSRELPPRPSSTTPYLPEERQRGLQRGLQRSSSAVTLPPLSELTSSLPPSLVRGRSRDVHAWEKCADAENRDELTAQAEYESNGSAAAAINILRSTSGILQPSNAKRNAPMTRPQRPHQAKKAKLDPTGSSISRLDADLDEGEKADREHGKVKVSMLVSPTGGDSDKENLSPDEETSSPDPYHRRPLPPAPKHVGDNPRRVGRALQEQKSPNLLANRANMAPTRPRSIVKEGLEIFQDRMKPVLSSREQDMVRGSISPSKKPDMDCVAGLLSLSQGAWR</sequence>
<feature type="compositionally biased region" description="Polar residues" evidence="7">
    <location>
        <begin position="1"/>
        <end position="10"/>
    </location>
</feature>
<protein>
    <submittedName>
        <fullName evidence="9">LIM homeobox</fullName>
    </submittedName>
</protein>
<feature type="region of interest" description="Disordered" evidence="7">
    <location>
        <begin position="417"/>
        <end position="517"/>
    </location>
</feature>
<dbReference type="AlphaFoldDB" id="A0A8H5K7G4"/>
<dbReference type="Pfam" id="PF00046">
    <property type="entry name" value="Homeodomain"/>
    <property type="match status" value="1"/>
</dbReference>
<evidence type="ECO:0000256" key="1">
    <source>
        <dbReference type="ARBA" id="ARBA00004123"/>
    </source>
</evidence>
<dbReference type="InterPro" id="IPR017970">
    <property type="entry name" value="Homeobox_CS"/>
</dbReference>
<accession>A0A8H5K7G4</accession>
<dbReference type="SMART" id="SM00389">
    <property type="entry name" value="HOX"/>
    <property type="match status" value="1"/>
</dbReference>
<evidence type="ECO:0000256" key="6">
    <source>
        <dbReference type="RuleBase" id="RU000682"/>
    </source>
</evidence>
<dbReference type="CDD" id="cd00086">
    <property type="entry name" value="homeodomain"/>
    <property type="match status" value="1"/>
</dbReference>
<gene>
    <name evidence="9" type="ORF">FPHYL_2359</name>
</gene>
<dbReference type="Gene3D" id="1.10.10.60">
    <property type="entry name" value="Homeodomain-like"/>
    <property type="match status" value="1"/>
</dbReference>
<feature type="domain" description="Homeobox" evidence="8">
    <location>
        <begin position="84"/>
        <end position="127"/>
    </location>
</feature>
<evidence type="ECO:0000256" key="3">
    <source>
        <dbReference type="ARBA" id="ARBA00023155"/>
    </source>
</evidence>
<name>A0A8H5K7G4_9HYPO</name>
<keyword evidence="4 5" id="KW-0539">Nucleus</keyword>
<feature type="compositionally biased region" description="Low complexity" evidence="7">
    <location>
        <begin position="343"/>
        <end position="370"/>
    </location>
</feature>
<evidence type="ECO:0000256" key="5">
    <source>
        <dbReference type="PROSITE-ProRule" id="PRU00108"/>
    </source>
</evidence>
<keyword evidence="3 5" id="KW-0371">Homeobox</keyword>
<dbReference type="OrthoDB" id="6159439at2759"/>
<dbReference type="SUPFAM" id="SSF46689">
    <property type="entry name" value="Homeodomain-like"/>
    <property type="match status" value="1"/>
</dbReference>
<dbReference type="PROSITE" id="PS00027">
    <property type="entry name" value="HOMEOBOX_1"/>
    <property type="match status" value="1"/>
</dbReference>
<evidence type="ECO:0000313" key="10">
    <source>
        <dbReference type="Proteomes" id="UP000582016"/>
    </source>
</evidence>
<dbReference type="PROSITE" id="PS50071">
    <property type="entry name" value="HOMEOBOX_2"/>
    <property type="match status" value="1"/>
</dbReference>
<organism evidence="9 10">
    <name type="scientific">Fusarium phyllophilum</name>
    <dbReference type="NCBI Taxonomy" id="47803"/>
    <lineage>
        <taxon>Eukaryota</taxon>
        <taxon>Fungi</taxon>
        <taxon>Dikarya</taxon>
        <taxon>Ascomycota</taxon>
        <taxon>Pezizomycotina</taxon>
        <taxon>Sordariomycetes</taxon>
        <taxon>Hypocreomycetidae</taxon>
        <taxon>Hypocreales</taxon>
        <taxon>Nectriaceae</taxon>
        <taxon>Fusarium</taxon>
        <taxon>Fusarium fujikuroi species complex</taxon>
    </lineage>
</organism>
<evidence type="ECO:0000256" key="2">
    <source>
        <dbReference type="ARBA" id="ARBA00023125"/>
    </source>
</evidence>
<feature type="DNA-binding region" description="Homeobox" evidence="5">
    <location>
        <begin position="86"/>
        <end position="128"/>
    </location>
</feature>
<reference evidence="9 10" key="1">
    <citation type="submission" date="2020-05" db="EMBL/GenBank/DDBJ databases">
        <title>Identification and distribution of gene clusters putatively required for synthesis of sphingolipid metabolism inhibitors in phylogenetically diverse species of the filamentous fungus Fusarium.</title>
        <authorList>
            <person name="Kim H.-S."/>
            <person name="Busman M."/>
            <person name="Brown D.W."/>
            <person name="Divon H."/>
            <person name="Uhlig S."/>
            <person name="Proctor R.H."/>
        </authorList>
    </citation>
    <scope>NUCLEOTIDE SEQUENCE [LARGE SCALE GENOMIC DNA]</scope>
    <source>
        <strain evidence="9 10">NRRL 13617</strain>
    </source>
</reference>
<feature type="region of interest" description="Disordered" evidence="7">
    <location>
        <begin position="291"/>
        <end position="375"/>
    </location>
</feature>
<evidence type="ECO:0000313" key="9">
    <source>
        <dbReference type="EMBL" id="KAF5569130.1"/>
    </source>
</evidence>
<evidence type="ECO:0000256" key="4">
    <source>
        <dbReference type="ARBA" id="ARBA00023242"/>
    </source>
</evidence>
<dbReference type="GO" id="GO:0005634">
    <property type="term" value="C:nucleus"/>
    <property type="evidence" value="ECO:0007669"/>
    <property type="project" value="UniProtKB-SubCell"/>
</dbReference>